<evidence type="ECO:0000256" key="3">
    <source>
        <dbReference type="ARBA" id="ARBA00023015"/>
    </source>
</evidence>
<gene>
    <name evidence="9" type="ORF">BJX66DRAFT_316399</name>
</gene>
<feature type="domain" description="Zn(2)-C6 fungal-type" evidence="8">
    <location>
        <begin position="13"/>
        <end position="42"/>
    </location>
</feature>
<dbReference type="CDD" id="cd00067">
    <property type="entry name" value="GAL4"/>
    <property type="match status" value="1"/>
</dbReference>
<dbReference type="PANTHER" id="PTHR47338:SF5">
    <property type="entry name" value="ZN(II)2CYS6 TRANSCRIPTION FACTOR (EUROFUNG)"/>
    <property type="match status" value="1"/>
</dbReference>
<dbReference type="PANTHER" id="PTHR47338">
    <property type="entry name" value="ZN(II)2CYS6 TRANSCRIPTION FACTOR (EUROFUNG)-RELATED"/>
    <property type="match status" value="1"/>
</dbReference>
<dbReference type="EMBL" id="JBFTWV010000172">
    <property type="protein sequence ID" value="KAL2784643.1"/>
    <property type="molecule type" value="Genomic_DNA"/>
</dbReference>
<keyword evidence="3" id="KW-0805">Transcription regulation</keyword>
<feature type="compositionally biased region" description="Polar residues" evidence="7">
    <location>
        <begin position="87"/>
        <end position="98"/>
    </location>
</feature>
<dbReference type="Proteomes" id="UP001610563">
    <property type="component" value="Unassembled WGS sequence"/>
</dbReference>
<organism evidence="9 10">
    <name type="scientific">Aspergillus keveii</name>
    <dbReference type="NCBI Taxonomy" id="714993"/>
    <lineage>
        <taxon>Eukaryota</taxon>
        <taxon>Fungi</taxon>
        <taxon>Dikarya</taxon>
        <taxon>Ascomycota</taxon>
        <taxon>Pezizomycotina</taxon>
        <taxon>Eurotiomycetes</taxon>
        <taxon>Eurotiomycetidae</taxon>
        <taxon>Eurotiales</taxon>
        <taxon>Aspergillaceae</taxon>
        <taxon>Aspergillus</taxon>
        <taxon>Aspergillus subgen. Nidulantes</taxon>
    </lineage>
</organism>
<keyword evidence="5" id="KW-0804">Transcription</keyword>
<sequence>MFQQPSSTRQPQACSYCRGRKVKCDGEKPCGNCRDHQQRCVYLPAKRRGRKHLNDRARAPGPLASPTADLERDRRLSHTSVAEGVHDSTQPSHTPSQSLVELPVAGERGFLIESPADSRANPQCTTMEPPVYQQNDPLSSTRGHGMELGNLVLTPTDTSIDREEATIDITQVGAHWHVRGVLLTVAHR</sequence>
<proteinExistence type="predicted"/>
<name>A0ABR4FMZ4_9EURO</name>
<dbReference type="Gene3D" id="4.10.240.10">
    <property type="entry name" value="Zn(2)-C6 fungal-type DNA-binding domain"/>
    <property type="match status" value="1"/>
</dbReference>
<keyword evidence="6" id="KW-0539">Nucleus</keyword>
<evidence type="ECO:0000256" key="5">
    <source>
        <dbReference type="ARBA" id="ARBA00023163"/>
    </source>
</evidence>
<keyword evidence="2" id="KW-0479">Metal-binding</keyword>
<feature type="region of interest" description="Disordered" evidence="7">
    <location>
        <begin position="51"/>
        <end position="98"/>
    </location>
</feature>
<dbReference type="Pfam" id="PF00172">
    <property type="entry name" value="Zn_clus"/>
    <property type="match status" value="1"/>
</dbReference>
<dbReference type="InterPro" id="IPR050815">
    <property type="entry name" value="TF_fung"/>
</dbReference>
<accession>A0ABR4FMZ4</accession>
<dbReference type="PROSITE" id="PS50048">
    <property type="entry name" value="ZN2_CY6_FUNGAL_2"/>
    <property type="match status" value="1"/>
</dbReference>
<dbReference type="SUPFAM" id="SSF57701">
    <property type="entry name" value="Zn2/Cys6 DNA-binding domain"/>
    <property type="match status" value="1"/>
</dbReference>
<dbReference type="InterPro" id="IPR001138">
    <property type="entry name" value="Zn2Cys6_DnaBD"/>
</dbReference>
<evidence type="ECO:0000313" key="9">
    <source>
        <dbReference type="EMBL" id="KAL2784643.1"/>
    </source>
</evidence>
<evidence type="ECO:0000256" key="1">
    <source>
        <dbReference type="ARBA" id="ARBA00004123"/>
    </source>
</evidence>
<reference evidence="9 10" key="1">
    <citation type="submission" date="2024-07" db="EMBL/GenBank/DDBJ databases">
        <title>Section-level genome sequencing and comparative genomics of Aspergillus sections Usti and Cavernicolus.</title>
        <authorList>
            <consortium name="Lawrence Berkeley National Laboratory"/>
            <person name="Nybo J.L."/>
            <person name="Vesth T.C."/>
            <person name="Theobald S."/>
            <person name="Frisvad J.C."/>
            <person name="Larsen T.O."/>
            <person name="Kjaerboelling I."/>
            <person name="Rothschild-Mancinelli K."/>
            <person name="Lyhne E.K."/>
            <person name="Kogle M.E."/>
            <person name="Barry K."/>
            <person name="Clum A."/>
            <person name="Na H."/>
            <person name="Ledsgaard L."/>
            <person name="Lin J."/>
            <person name="Lipzen A."/>
            <person name="Kuo A."/>
            <person name="Riley R."/>
            <person name="Mondo S."/>
            <person name="Labutti K."/>
            <person name="Haridas S."/>
            <person name="Pangalinan J."/>
            <person name="Salamov A.A."/>
            <person name="Simmons B.A."/>
            <person name="Magnuson J.K."/>
            <person name="Chen J."/>
            <person name="Drula E."/>
            <person name="Henrissat B."/>
            <person name="Wiebenga A."/>
            <person name="Lubbers R.J."/>
            <person name="Gomes A.C."/>
            <person name="Makela M.R."/>
            <person name="Stajich J."/>
            <person name="Grigoriev I.V."/>
            <person name="Mortensen U.H."/>
            <person name="De Vries R.P."/>
            <person name="Baker S.E."/>
            <person name="Andersen M.R."/>
        </authorList>
    </citation>
    <scope>NUCLEOTIDE SEQUENCE [LARGE SCALE GENOMIC DNA]</scope>
    <source>
        <strain evidence="9 10">CBS 209.92</strain>
    </source>
</reference>
<protein>
    <recommendedName>
        <fullName evidence="8">Zn(2)-C6 fungal-type domain-containing protein</fullName>
    </recommendedName>
</protein>
<comment type="caution">
    <text evidence="9">The sequence shown here is derived from an EMBL/GenBank/DDBJ whole genome shotgun (WGS) entry which is preliminary data.</text>
</comment>
<evidence type="ECO:0000256" key="4">
    <source>
        <dbReference type="ARBA" id="ARBA00023125"/>
    </source>
</evidence>
<keyword evidence="4" id="KW-0238">DNA-binding</keyword>
<dbReference type="SMART" id="SM00066">
    <property type="entry name" value="GAL4"/>
    <property type="match status" value="1"/>
</dbReference>
<dbReference type="PROSITE" id="PS00463">
    <property type="entry name" value="ZN2_CY6_FUNGAL_1"/>
    <property type="match status" value="1"/>
</dbReference>
<comment type="subcellular location">
    <subcellularLocation>
        <location evidence="1">Nucleus</location>
    </subcellularLocation>
</comment>
<keyword evidence="10" id="KW-1185">Reference proteome</keyword>
<dbReference type="InterPro" id="IPR036864">
    <property type="entry name" value="Zn2-C6_fun-type_DNA-bd_sf"/>
</dbReference>
<evidence type="ECO:0000256" key="7">
    <source>
        <dbReference type="SAM" id="MobiDB-lite"/>
    </source>
</evidence>
<evidence type="ECO:0000313" key="10">
    <source>
        <dbReference type="Proteomes" id="UP001610563"/>
    </source>
</evidence>
<evidence type="ECO:0000256" key="6">
    <source>
        <dbReference type="ARBA" id="ARBA00023242"/>
    </source>
</evidence>
<evidence type="ECO:0000259" key="8">
    <source>
        <dbReference type="PROSITE" id="PS50048"/>
    </source>
</evidence>
<evidence type="ECO:0000256" key="2">
    <source>
        <dbReference type="ARBA" id="ARBA00022723"/>
    </source>
</evidence>